<feature type="region of interest" description="Disordered" evidence="8">
    <location>
        <begin position="385"/>
        <end position="610"/>
    </location>
</feature>
<keyword evidence="6" id="KW-0539">Nucleus</keyword>
<feature type="region of interest" description="Disordered" evidence="8">
    <location>
        <begin position="1"/>
        <end position="101"/>
    </location>
</feature>
<reference evidence="11" key="2">
    <citation type="submission" date="2013-12" db="EMBL/GenBank/DDBJ databases">
        <title>Evolution of pathogenesis and genome organization in the Tremellales.</title>
        <authorList>
            <person name="Cuomo C."/>
            <person name="Litvintseva A."/>
            <person name="Heitman J."/>
            <person name="Chen Y."/>
            <person name="Sun S."/>
            <person name="Springer D."/>
            <person name="Dromer F."/>
            <person name="Young S."/>
            <person name="Zeng Q."/>
            <person name="Chapman S."/>
            <person name="Gujja S."/>
            <person name="Saif S."/>
            <person name="Birren B."/>
        </authorList>
    </citation>
    <scope>NUCLEOTIDE SEQUENCE [LARGE SCALE GENOMIC DNA]</scope>
    <source>
        <strain evidence="11">BCC8398</strain>
    </source>
</reference>
<accession>A0A1B9H4I5</accession>
<evidence type="ECO:0000256" key="8">
    <source>
        <dbReference type="SAM" id="MobiDB-lite"/>
    </source>
</evidence>
<dbReference type="SMART" id="SM00066">
    <property type="entry name" value="GAL4"/>
    <property type="match status" value="1"/>
</dbReference>
<organism evidence="10 11">
    <name type="scientific">Kwoniella heveanensis BCC8398</name>
    <dbReference type="NCBI Taxonomy" id="1296120"/>
    <lineage>
        <taxon>Eukaryota</taxon>
        <taxon>Fungi</taxon>
        <taxon>Dikarya</taxon>
        <taxon>Basidiomycota</taxon>
        <taxon>Agaricomycotina</taxon>
        <taxon>Tremellomycetes</taxon>
        <taxon>Tremellales</taxon>
        <taxon>Cryptococcaceae</taxon>
        <taxon>Kwoniella</taxon>
    </lineage>
</organism>
<dbReference type="SUPFAM" id="SSF57701">
    <property type="entry name" value="Zn2/Cys6 DNA-binding domain"/>
    <property type="match status" value="1"/>
</dbReference>
<dbReference type="SUPFAM" id="SSF55785">
    <property type="entry name" value="PYP-like sensor domain (PAS domain)"/>
    <property type="match status" value="1"/>
</dbReference>
<feature type="compositionally biased region" description="Pro residues" evidence="8">
    <location>
        <begin position="401"/>
        <end position="412"/>
    </location>
</feature>
<feature type="compositionally biased region" description="Polar residues" evidence="8">
    <location>
        <begin position="88"/>
        <end position="101"/>
    </location>
</feature>
<dbReference type="EMBL" id="KI669492">
    <property type="protein sequence ID" value="OCF38182.1"/>
    <property type="molecule type" value="Genomic_DNA"/>
</dbReference>
<keyword evidence="11" id="KW-1185">Reference proteome</keyword>
<feature type="compositionally biased region" description="Gly residues" evidence="8">
    <location>
        <begin position="562"/>
        <end position="582"/>
    </location>
</feature>
<dbReference type="GO" id="GO:0000981">
    <property type="term" value="F:DNA-binding transcription factor activity, RNA polymerase II-specific"/>
    <property type="evidence" value="ECO:0007669"/>
    <property type="project" value="InterPro"/>
</dbReference>
<name>A0A1B9H4I5_9TREE</name>
<evidence type="ECO:0000313" key="11">
    <source>
        <dbReference type="Proteomes" id="UP000092666"/>
    </source>
</evidence>
<dbReference type="Gene3D" id="3.30.450.20">
    <property type="entry name" value="PAS domain"/>
    <property type="match status" value="1"/>
</dbReference>
<evidence type="ECO:0000256" key="2">
    <source>
        <dbReference type="ARBA" id="ARBA00022833"/>
    </source>
</evidence>
<feature type="compositionally biased region" description="Low complexity" evidence="8">
    <location>
        <begin position="589"/>
        <end position="599"/>
    </location>
</feature>
<dbReference type="GO" id="GO:0008270">
    <property type="term" value="F:zinc ion binding"/>
    <property type="evidence" value="ECO:0007669"/>
    <property type="project" value="InterPro"/>
</dbReference>
<gene>
    <name evidence="10" type="ORF">I316_00406</name>
</gene>
<feature type="compositionally biased region" description="Polar residues" evidence="8">
    <location>
        <begin position="495"/>
        <end position="512"/>
    </location>
</feature>
<dbReference type="PANTHER" id="PTHR47659">
    <property type="entry name" value="ZN(II)2CYS6 TRANSCRIPTION FACTOR (EUROFUNG)-RELATED"/>
    <property type="match status" value="1"/>
</dbReference>
<feature type="compositionally biased region" description="Low complexity" evidence="8">
    <location>
        <begin position="449"/>
        <end position="474"/>
    </location>
</feature>
<keyword evidence="2" id="KW-0862">Zinc</keyword>
<keyword evidence="1" id="KW-0479">Metal-binding</keyword>
<feature type="compositionally biased region" description="Polar residues" evidence="8">
    <location>
        <begin position="1"/>
        <end position="21"/>
    </location>
</feature>
<feature type="compositionally biased region" description="Low complexity" evidence="8">
    <location>
        <begin position="481"/>
        <end position="490"/>
    </location>
</feature>
<feature type="compositionally biased region" description="Pro residues" evidence="8">
    <location>
        <begin position="523"/>
        <end position="542"/>
    </location>
</feature>
<dbReference type="PROSITE" id="PS00463">
    <property type="entry name" value="ZN2_CY6_FUNGAL_1"/>
    <property type="match status" value="1"/>
</dbReference>
<dbReference type="STRING" id="1296120.A0A1B9H4I5"/>
<feature type="region of interest" description="Disordered" evidence="8">
    <location>
        <begin position="146"/>
        <end position="181"/>
    </location>
</feature>
<dbReference type="GO" id="GO:0003677">
    <property type="term" value="F:DNA binding"/>
    <property type="evidence" value="ECO:0007669"/>
    <property type="project" value="UniProtKB-KW"/>
</dbReference>
<evidence type="ECO:0000256" key="4">
    <source>
        <dbReference type="ARBA" id="ARBA00023125"/>
    </source>
</evidence>
<dbReference type="PANTHER" id="PTHR47659:SF4">
    <property type="entry name" value="ZN(II)2CYS6 TRANSCRIPTION FACTOR (EUROFUNG)"/>
    <property type="match status" value="1"/>
</dbReference>
<evidence type="ECO:0000256" key="7">
    <source>
        <dbReference type="ARBA" id="ARBA00040903"/>
    </source>
</evidence>
<feature type="domain" description="Zn(2)-C6 fungal-type" evidence="9">
    <location>
        <begin position="116"/>
        <end position="145"/>
    </location>
</feature>
<evidence type="ECO:0000256" key="3">
    <source>
        <dbReference type="ARBA" id="ARBA00023015"/>
    </source>
</evidence>
<reference evidence="10 11" key="1">
    <citation type="submission" date="2013-07" db="EMBL/GenBank/DDBJ databases">
        <title>The Genome Sequence of Cryptococcus heveanensis BCC8398.</title>
        <authorList>
            <consortium name="The Broad Institute Genome Sequencing Platform"/>
            <person name="Cuomo C."/>
            <person name="Litvintseva A."/>
            <person name="Chen Y."/>
            <person name="Heitman J."/>
            <person name="Sun S."/>
            <person name="Springer D."/>
            <person name="Dromer F."/>
            <person name="Young S.K."/>
            <person name="Zeng Q."/>
            <person name="Gargeya S."/>
            <person name="Fitzgerald M."/>
            <person name="Abouelleil A."/>
            <person name="Alvarado L."/>
            <person name="Berlin A.M."/>
            <person name="Chapman S.B."/>
            <person name="Dewar J."/>
            <person name="Goldberg J."/>
            <person name="Griggs A."/>
            <person name="Gujja S."/>
            <person name="Hansen M."/>
            <person name="Howarth C."/>
            <person name="Imamovic A."/>
            <person name="Larimer J."/>
            <person name="McCowan C."/>
            <person name="Murphy C."/>
            <person name="Pearson M."/>
            <person name="Priest M."/>
            <person name="Roberts A."/>
            <person name="Saif S."/>
            <person name="Shea T."/>
            <person name="Sykes S."/>
            <person name="Wortman J."/>
            <person name="Nusbaum C."/>
            <person name="Birren B."/>
        </authorList>
    </citation>
    <scope>NUCLEOTIDE SEQUENCE [LARGE SCALE GENOMIC DNA]</scope>
    <source>
        <strain evidence="10 11">BCC8398</strain>
    </source>
</reference>
<keyword evidence="4" id="KW-0238">DNA-binding</keyword>
<dbReference type="InterPro" id="IPR036864">
    <property type="entry name" value="Zn2-C6_fun-type_DNA-bd_sf"/>
</dbReference>
<evidence type="ECO:0000313" key="10">
    <source>
        <dbReference type="EMBL" id="OCF38182.1"/>
    </source>
</evidence>
<dbReference type="AlphaFoldDB" id="A0A1B9H4I5"/>
<dbReference type="PROSITE" id="PS50048">
    <property type="entry name" value="ZN2_CY6_FUNGAL_2"/>
    <property type="match status" value="1"/>
</dbReference>
<dbReference type="OrthoDB" id="411251at2759"/>
<dbReference type="InterPro" id="IPR035965">
    <property type="entry name" value="PAS-like_dom_sf"/>
</dbReference>
<dbReference type="InterPro" id="IPR001138">
    <property type="entry name" value="Zn2Cys6_DnaBD"/>
</dbReference>
<proteinExistence type="predicted"/>
<dbReference type="Proteomes" id="UP000092666">
    <property type="component" value="Unassembled WGS sequence"/>
</dbReference>
<feature type="compositionally biased region" description="Basic and acidic residues" evidence="8">
    <location>
        <begin position="544"/>
        <end position="554"/>
    </location>
</feature>
<feature type="compositionally biased region" description="Low complexity" evidence="8">
    <location>
        <begin position="431"/>
        <end position="440"/>
    </location>
</feature>
<evidence type="ECO:0000256" key="5">
    <source>
        <dbReference type="ARBA" id="ARBA00023163"/>
    </source>
</evidence>
<feature type="compositionally biased region" description="Low complexity" evidence="8">
    <location>
        <begin position="45"/>
        <end position="64"/>
    </location>
</feature>
<evidence type="ECO:0000259" key="9">
    <source>
        <dbReference type="PROSITE" id="PS50048"/>
    </source>
</evidence>
<keyword evidence="3" id="KW-0805">Transcription regulation</keyword>
<evidence type="ECO:0000256" key="6">
    <source>
        <dbReference type="ARBA" id="ARBA00023242"/>
    </source>
</evidence>
<protein>
    <recommendedName>
        <fullName evidence="7">Transcription activator of gluconeogenesis ERT1</fullName>
    </recommendedName>
</protein>
<dbReference type="CDD" id="cd00067">
    <property type="entry name" value="GAL4"/>
    <property type="match status" value="1"/>
</dbReference>
<sequence length="610" mass="64638">MDQYPSSAYPSSSRQAQTQTFFDGPGARPILGAGISAGQGQPGPSSASSSTTTATAASSNLNPPQSQPPRATHHHHQGSADFRPPNAMSDQRGTVSPSQETTMIKRVGGKANVSSACGPCKRAHLACDVARPCKRCVNMGKEDQCEDVPHKKRGRPKVPKPALGEPYHRAKPPAQDIGGVGKWRGPSGYDAPYMTGVDAPPLGAMGSRASPPIGRPLGMGLESDPAFSAAPPPPNQPFTLFTTTDFKILRASPMSYHLIGYHPNEFVNLNLLDWIYPQDRHLVDLERNRLLMVPYVEGPLRSIEVTQAAITQRSELELLSPAEGMREPYPNKNVRVLHSDNRFSHFNVRLHLGGGLGASLWQPNTLGRVYLVVSFLAIPRSRDLPLETPAAPSRRSSQIVPPTPVTPIPPLTGGPGGLPGFSSIAAAADAPQQRYDQPSQPYYPPLPLPQAATSSRPPSSSQSAYPYPRATAPMMPGPGPGLASGAGPMPVQYGRRSSSPNSTYRTPQTSTYPIGAQDYPPTALLPPPPPQQGGYYAPPPPDQAYRRPSDDEQWRNAAVNGNGVGIGPGPGPGNGNGNGNGNGSAMNRGIPPSLPSGGIPNDGARRIWES</sequence>
<keyword evidence="5" id="KW-0804">Transcription</keyword>
<evidence type="ECO:0000256" key="1">
    <source>
        <dbReference type="ARBA" id="ARBA00022723"/>
    </source>
</evidence>
<dbReference type="InterPro" id="IPR050335">
    <property type="entry name" value="ERT1_acuK_gluconeogen_tf"/>
</dbReference>